<feature type="binding site" description="axial binding residue" evidence="6">
    <location>
        <position position="502"/>
    </location>
    <ligand>
        <name>heme</name>
        <dbReference type="ChEBI" id="CHEBI:30413"/>
    </ligand>
    <ligandPart>
        <name>Fe</name>
        <dbReference type="ChEBI" id="CHEBI:18248"/>
    </ligandPart>
</feature>
<organism evidence="7 8">
    <name type="scientific">Diatrype stigma</name>
    <dbReference type="NCBI Taxonomy" id="117547"/>
    <lineage>
        <taxon>Eukaryota</taxon>
        <taxon>Fungi</taxon>
        <taxon>Dikarya</taxon>
        <taxon>Ascomycota</taxon>
        <taxon>Pezizomycotina</taxon>
        <taxon>Sordariomycetes</taxon>
        <taxon>Xylariomycetidae</taxon>
        <taxon>Xylariales</taxon>
        <taxon>Diatrypaceae</taxon>
        <taxon>Diatrype</taxon>
    </lineage>
</organism>
<evidence type="ECO:0000313" key="8">
    <source>
        <dbReference type="Proteomes" id="UP001320420"/>
    </source>
</evidence>
<reference evidence="7 8" key="1">
    <citation type="submission" date="2024-02" db="EMBL/GenBank/DDBJ databases">
        <title>De novo assembly and annotation of 12 fungi associated with fruit tree decline syndrome in Ontario, Canada.</title>
        <authorList>
            <person name="Sulman M."/>
            <person name="Ellouze W."/>
            <person name="Ilyukhin E."/>
        </authorList>
    </citation>
    <scope>NUCLEOTIDE SEQUENCE [LARGE SCALE GENOMIC DNA]</scope>
    <source>
        <strain evidence="7 8">M11/M66-122</strain>
    </source>
</reference>
<keyword evidence="8" id="KW-1185">Reference proteome</keyword>
<evidence type="ECO:0000313" key="7">
    <source>
        <dbReference type="EMBL" id="KAK7751602.1"/>
    </source>
</evidence>
<dbReference type="Pfam" id="PF00067">
    <property type="entry name" value="p450"/>
    <property type="match status" value="1"/>
</dbReference>
<dbReference type="InterPro" id="IPR036396">
    <property type="entry name" value="Cyt_P450_sf"/>
</dbReference>
<dbReference type="CDD" id="cd11058">
    <property type="entry name" value="CYP60B-like"/>
    <property type="match status" value="1"/>
</dbReference>
<evidence type="ECO:0000256" key="6">
    <source>
        <dbReference type="PIRSR" id="PIRSR602401-1"/>
    </source>
</evidence>
<comment type="caution">
    <text evidence="7">The sequence shown here is derived from an EMBL/GenBank/DDBJ whole genome shotgun (WGS) entry which is preliminary data.</text>
</comment>
<dbReference type="InterPro" id="IPR001128">
    <property type="entry name" value="Cyt_P450"/>
</dbReference>
<dbReference type="GO" id="GO:0005506">
    <property type="term" value="F:iron ion binding"/>
    <property type="evidence" value="ECO:0007669"/>
    <property type="project" value="InterPro"/>
</dbReference>
<dbReference type="InterPro" id="IPR002401">
    <property type="entry name" value="Cyt_P450_E_grp-I"/>
</dbReference>
<evidence type="ECO:0008006" key="9">
    <source>
        <dbReference type="Google" id="ProtNLM"/>
    </source>
</evidence>
<comment type="cofactor">
    <cofactor evidence="1 6">
        <name>heme</name>
        <dbReference type="ChEBI" id="CHEBI:30413"/>
    </cofactor>
</comment>
<keyword evidence="4 6" id="KW-0479">Metal-binding</keyword>
<accession>A0AAN9URF3</accession>
<dbReference type="PANTHER" id="PTHR24305:SF210">
    <property type="entry name" value="CYTOCHROME P450 MONOOXYGENASE ASQL-RELATED"/>
    <property type="match status" value="1"/>
</dbReference>
<dbReference type="PRINTS" id="PR00385">
    <property type="entry name" value="P450"/>
</dbReference>
<dbReference type="Proteomes" id="UP001320420">
    <property type="component" value="Unassembled WGS sequence"/>
</dbReference>
<proteinExistence type="inferred from homology"/>
<keyword evidence="3 6" id="KW-0349">Heme</keyword>
<dbReference type="SUPFAM" id="SSF48264">
    <property type="entry name" value="Cytochrome P450"/>
    <property type="match status" value="1"/>
</dbReference>
<protein>
    <recommendedName>
        <fullName evidence="9">Cytochrome P450 monooxygenase</fullName>
    </recommendedName>
</protein>
<evidence type="ECO:0000256" key="2">
    <source>
        <dbReference type="ARBA" id="ARBA00010617"/>
    </source>
</evidence>
<dbReference type="PRINTS" id="PR00463">
    <property type="entry name" value="EP450I"/>
</dbReference>
<keyword evidence="5 6" id="KW-0408">Iron</keyword>
<dbReference type="GO" id="GO:0004497">
    <property type="term" value="F:monooxygenase activity"/>
    <property type="evidence" value="ECO:0007669"/>
    <property type="project" value="InterPro"/>
</dbReference>
<dbReference type="InterPro" id="IPR050121">
    <property type="entry name" value="Cytochrome_P450_monoxygenase"/>
</dbReference>
<dbReference type="EMBL" id="JAKJXP020000047">
    <property type="protein sequence ID" value="KAK7751602.1"/>
    <property type="molecule type" value="Genomic_DNA"/>
</dbReference>
<comment type="similarity">
    <text evidence="2">Belongs to the cytochrome P450 family.</text>
</comment>
<dbReference type="GO" id="GO:0016705">
    <property type="term" value="F:oxidoreductase activity, acting on paired donors, with incorporation or reduction of molecular oxygen"/>
    <property type="evidence" value="ECO:0007669"/>
    <property type="project" value="InterPro"/>
</dbReference>
<evidence type="ECO:0000256" key="1">
    <source>
        <dbReference type="ARBA" id="ARBA00001971"/>
    </source>
</evidence>
<dbReference type="PANTHER" id="PTHR24305">
    <property type="entry name" value="CYTOCHROME P450"/>
    <property type="match status" value="1"/>
</dbReference>
<name>A0AAN9URF3_9PEZI</name>
<sequence>MGESLRRVMGDWSQSETGWLRFWGALVILLLTHQLLRLLHAAFWHPLARVPGPRLMAVSVLPMGRIRTSGRAPYAAAALHARYGPVVRIGPNEVSCAGPAAFRDAYGHRAGAGGPLPRDQRAVASRRAFGAVSLLQADVPTHARMRRRMNPAFSEKAARAQEPIVAGYVDALIQRLHEAAAVPSSKTDGAGTGGVVDMCQYLTWATFDIQGDLLFGQDVFGCLRHGRDHPWPTTTTGFFRALTWIRFLTEILPAWAFAALQKLLQKRGSSSQGKRNIADIMRDHALETKRMVDRRVDTGATDRPDYMSVIEREKGGKSGAATGGEEEDAHALSREEMYANAQVLMAAGSETVATVLSGALYLLLTHPAALARVQEEVRSAFAAFDNSSSSGSGSGKIDFASLARLEYLSAVLSETMRVWPPVATPFVRQVPRGDGGGGGCVVDGYYLPEGALVGVSNYATGRSERYFRHAERFVPERWLGAPEYAGDDREAFQPFGYGPMSCLGSALGRLELRLLLARLIWNFDIELMPESYGWMDNMEHYMVWQKPPLMVKLRPVRPWAG</sequence>
<dbReference type="Gene3D" id="1.10.630.10">
    <property type="entry name" value="Cytochrome P450"/>
    <property type="match status" value="1"/>
</dbReference>
<evidence type="ECO:0000256" key="4">
    <source>
        <dbReference type="ARBA" id="ARBA00022723"/>
    </source>
</evidence>
<evidence type="ECO:0000256" key="3">
    <source>
        <dbReference type="ARBA" id="ARBA00022617"/>
    </source>
</evidence>
<evidence type="ECO:0000256" key="5">
    <source>
        <dbReference type="ARBA" id="ARBA00023004"/>
    </source>
</evidence>
<dbReference type="GO" id="GO:0020037">
    <property type="term" value="F:heme binding"/>
    <property type="evidence" value="ECO:0007669"/>
    <property type="project" value="InterPro"/>
</dbReference>
<dbReference type="AlphaFoldDB" id="A0AAN9URF3"/>
<gene>
    <name evidence="7" type="ORF">SLS62_006427</name>
</gene>